<evidence type="ECO:0000256" key="1">
    <source>
        <dbReference type="ARBA" id="ARBA00004141"/>
    </source>
</evidence>
<dbReference type="GO" id="GO:0016020">
    <property type="term" value="C:membrane"/>
    <property type="evidence" value="ECO:0007669"/>
    <property type="project" value="UniProtKB-SubCell"/>
</dbReference>
<dbReference type="Proteomes" id="UP001254832">
    <property type="component" value="Unassembled WGS sequence"/>
</dbReference>
<dbReference type="RefSeq" id="WP_056702796.1">
    <property type="nucleotide sequence ID" value="NZ_JAVDTR010000009.1"/>
</dbReference>
<comment type="subcellular location">
    <subcellularLocation>
        <location evidence="1">Membrane</location>
        <topology evidence="1">Multi-pass membrane protein</topology>
    </subcellularLocation>
</comment>
<evidence type="ECO:0000313" key="8">
    <source>
        <dbReference type="Proteomes" id="UP001254832"/>
    </source>
</evidence>
<feature type="transmembrane region" description="Helical" evidence="5">
    <location>
        <begin position="12"/>
        <end position="35"/>
    </location>
</feature>
<dbReference type="InterPro" id="IPR013130">
    <property type="entry name" value="Fe3_Rdtase_TM_dom"/>
</dbReference>
<keyword evidence="2 5" id="KW-0812">Transmembrane</keyword>
<evidence type="ECO:0000256" key="5">
    <source>
        <dbReference type="SAM" id="Phobius"/>
    </source>
</evidence>
<dbReference type="Pfam" id="PF01794">
    <property type="entry name" value="Ferric_reduct"/>
    <property type="match status" value="1"/>
</dbReference>
<evidence type="ECO:0000313" key="7">
    <source>
        <dbReference type="EMBL" id="MDR6725072.1"/>
    </source>
</evidence>
<keyword evidence="4 5" id="KW-0472">Membrane</keyword>
<reference evidence="7" key="1">
    <citation type="submission" date="2023-07" db="EMBL/GenBank/DDBJ databases">
        <title>Sorghum-associated microbial communities from plants grown in Nebraska, USA.</title>
        <authorList>
            <person name="Schachtman D."/>
        </authorList>
    </citation>
    <scope>NUCLEOTIDE SEQUENCE</scope>
    <source>
        <strain evidence="7">BE80</strain>
    </source>
</reference>
<gene>
    <name evidence="7" type="ORF">J2W91_003558</name>
</gene>
<evidence type="ECO:0000256" key="4">
    <source>
        <dbReference type="ARBA" id="ARBA00023136"/>
    </source>
</evidence>
<keyword evidence="3 5" id="KW-1133">Transmembrane helix</keyword>
<accession>A0AAP5H3E1</accession>
<evidence type="ECO:0000256" key="2">
    <source>
        <dbReference type="ARBA" id="ARBA00022692"/>
    </source>
</evidence>
<dbReference type="EMBL" id="JAVDTR010000009">
    <property type="protein sequence ID" value="MDR6725072.1"/>
    <property type="molecule type" value="Genomic_DNA"/>
</dbReference>
<feature type="transmembrane region" description="Helical" evidence="5">
    <location>
        <begin position="56"/>
        <end position="73"/>
    </location>
</feature>
<protein>
    <submittedName>
        <fullName evidence="7">Ferric reductase</fullName>
    </submittedName>
</protein>
<sequence length="219" mass="24513">MAQWIVDYLPTWSLIRISGIAAYLLLFAGVLLGIAQGMPAAKGKPKAVMYKWHTRTTWLAFGLGLAHALILYIDHYSPFSWSELLIPFTASVHPIGSGLGTLSFYGLVIVLLSSDLRNKLGRKWWFIFHMLSYPVFIGLLIHGFVTGSDSSNVLMRLMYVFTGLSIIGMTVLRGLMRERKGPEITIGRKPMPTEAPVERNWSEVYQFARVGVGGQEHLK</sequence>
<feature type="domain" description="Ferric oxidoreductase" evidence="6">
    <location>
        <begin position="19"/>
        <end position="139"/>
    </location>
</feature>
<name>A0AAP5H3E1_PAEAM</name>
<feature type="transmembrane region" description="Helical" evidence="5">
    <location>
        <begin position="157"/>
        <end position="176"/>
    </location>
</feature>
<evidence type="ECO:0000259" key="6">
    <source>
        <dbReference type="Pfam" id="PF01794"/>
    </source>
</evidence>
<evidence type="ECO:0000256" key="3">
    <source>
        <dbReference type="ARBA" id="ARBA00022989"/>
    </source>
</evidence>
<feature type="transmembrane region" description="Helical" evidence="5">
    <location>
        <begin position="93"/>
        <end position="112"/>
    </location>
</feature>
<comment type="caution">
    <text evidence="7">The sequence shown here is derived from an EMBL/GenBank/DDBJ whole genome shotgun (WGS) entry which is preliminary data.</text>
</comment>
<dbReference type="AlphaFoldDB" id="A0AAP5H3E1"/>
<feature type="transmembrane region" description="Helical" evidence="5">
    <location>
        <begin position="124"/>
        <end position="145"/>
    </location>
</feature>
<proteinExistence type="predicted"/>
<organism evidence="7 8">
    <name type="scientific">Paenibacillus amylolyticus</name>
    <dbReference type="NCBI Taxonomy" id="1451"/>
    <lineage>
        <taxon>Bacteria</taxon>
        <taxon>Bacillati</taxon>
        <taxon>Bacillota</taxon>
        <taxon>Bacilli</taxon>
        <taxon>Bacillales</taxon>
        <taxon>Paenibacillaceae</taxon>
        <taxon>Paenibacillus</taxon>
    </lineage>
</organism>